<reference evidence="1 2" key="1">
    <citation type="journal article" date="2016" name="Nat. Commun.">
        <title>Thousands of microbial genomes shed light on interconnected biogeochemical processes in an aquifer system.</title>
        <authorList>
            <person name="Anantharaman K."/>
            <person name="Brown C.T."/>
            <person name="Hug L.A."/>
            <person name="Sharon I."/>
            <person name="Castelle C.J."/>
            <person name="Probst A.J."/>
            <person name="Thomas B.C."/>
            <person name="Singh A."/>
            <person name="Wilkins M.J."/>
            <person name="Karaoz U."/>
            <person name="Brodie E.L."/>
            <person name="Williams K.H."/>
            <person name="Hubbard S.S."/>
            <person name="Banfield J.F."/>
        </authorList>
    </citation>
    <scope>NUCLEOTIDE SEQUENCE [LARGE SCALE GENOMIC DNA]</scope>
</reference>
<sequence length="150" mass="16772">MTYIAKECGHGTKRAIEVSALGHNRRGIFKKDDLQYCSDCLANMVIKCAWCREPIFIGEPVTLYTPMQKDFIVPKHAVIYKNEPLQLVGCLRWGCAETGADRSGFWVPPGKVQRVLSPIEILMGRVAEGDCSAMIYNDLLDPSRAIPIKD</sequence>
<gene>
    <name evidence="1" type="ORF">A3D35_00375</name>
</gene>
<proteinExistence type="predicted"/>
<organism evidence="1 2">
    <name type="scientific">Candidatus Staskawiczbacteria bacterium RIFCSPHIGHO2_02_FULL_34_9</name>
    <dbReference type="NCBI Taxonomy" id="1802206"/>
    <lineage>
        <taxon>Bacteria</taxon>
        <taxon>Candidatus Staskawicziibacteriota</taxon>
    </lineage>
</organism>
<dbReference type="EMBL" id="MHOS01000050">
    <property type="protein sequence ID" value="OGZ66901.1"/>
    <property type="molecule type" value="Genomic_DNA"/>
</dbReference>
<comment type="caution">
    <text evidence="1">The sequence shown here is derived from an EMBL/GenBank/DDBJ whole genome shotgun (WGS) entry which is preliminary data.</text>
</comment>
<name>A0A1G2HXG0_9BACT</name>
<protein>
    <submittedName>
        <fullName evidence="1">Uncharacterized protein</fullName>
    </submittedName>
</protein>
<dbReference type="AlphaFoldDB" id="A0A1G2HXG0"/>
<evidence type="ECO:0000313" key="2">
    <source>
        <dbReference type="Proteomes" id="UP000176421"/>
    </source>
</evidence>
<evidence type="ECO:0000313" key="1">
    <source>
        <dbReference type="EMBL" id="OGZ66901.1"/>
    </source>
</evidence>
<dbReference type="Proteomes" id="UP000176421">
    <property type="component" value="Unassembled WGS sequence"/>
</dbReference>
<accession>A0A1G2HXG0</accession>